<keyword evidence="5" id="KW-1185">Reference proteome</keyword>
<feature type="compositionally biased region" description="Gly residues" evidence="1">
    <location>
        <begin position="35"/>
        <end position="46"/>
    </location>
</feature>
<dbReference type="InterPro" id="IPR000326">
    <property type="entry name" value="PAP2/HPO"/>
</dbReference>
<protein>
    <recommendedName>
        <fullName evidence="3">Phosphatidic acid phosphatase type 2/haloperoxidase domain-containing protein</fullName>
    </recommendedName>
</protein>
<dbReference type="AlphaFoldDB" id="A0AAD3D138"/>
<evidence type="ECO:0000313" key="4">
    <source>
        <dbReference type="EMBL" id="GFH55753.1"/>
    </source>
</evidence>
<dbReference type="GO" id="GO:0004601">
    <property type="term" value="F:peroxidase activity"/>
    <property type="evidence" value="ECO:0007669"/>
    <property type="project" value="InterPro"/>
</dbReference>
<accession>A0AAD3D138</accession>
<evidence type="ECO:0000256" key="2">
    <source>
        <dbReference type="SAM" id="SignalP"/>
    </source>
</evidence>
<dbReference type="SUPFAM" id="SSF48317">
    <property type="entry name" value="Acid phosphatase/Vanadium-dependent haloperoxidase"/>
    <property type="match status" value="1"/>
</dbReference>
<sequence>MKIFSIAVVLLAFTSSSTSADYLRSSGNEDRQLQRGGGGDGGGGGTGDRDRLDEDDLNFRFNKFTVPAGVNLPSRLTARDYPIRDGVYENLKKTDAVSVINQSDYEVDLDIRNLINSVGGLPTYPMNDVNAPYWEELRHVIEVQDKRINDTNNVFFPLAKIWEGSDLGQIAEYVHNEYPGIIQSTFLAELLTEKYGEVNIDFDVIPYRSNEMFLSRDFMVANMSTWAMSTVGPYNFAAKWYAGRARPEEVVWAIKSGRLSEGVPQDIKNAVNAMNINAATEFTAYPEGSPNHPSWPAMHSAIASVSFWLSVVLDLNDEQLCQARLTDYGISYARTVAGVHYPSDNLTGMNLAKEILAKKMADFLSQKYGSDKAKIEAKIAANRFDWNTFDPDDPCPFMTMN</sequence>
<feature type="region of interest" description="Disordered" evidence="1">
    <location>
        <begin position="23"/>
        <end position="52"/>
    </location>
</feature>
<feature type="chain" id="PRO_5042269667" description="Phosphatidic acid phosphatase type 2/haloperoxidase domain-containing protein" evidence="2">
    <location>
        <begin position="21"/>
        <end position="401"/>
    </location>
</feature>
<comment type="caution">
    <text evidence="4">The sequence shown here is derived from an EMBL/GenBank/DDBJ whole genome shotgun (WGS) entry which is preliminary data.</text>
</comment>
<evidence type="ECO:0000259" key="3">
    <source>
        <dbReference type="Pfam" id="PF01569"/>
    </source>
</evidence>
<proteinExistence type="predicted"/>
<evidence type="ECO:0000313" key="5">
    <source>
        <dbReference type="Proteomes" id="UP001054902"/>
    </source>
</evidence>
<dbReference type="InterPro" id="IPR016119">
    <property type="entry name" value="Br/Cl_peroxidase_C"/>
</dbReference>
<dbReference type="EMBL" id="BLLK01000051">
    <property type="protein sequence ID" value="GFH55753.1"/>
    <property type="molecule type" value="Genomic_DNA"/>
</dbReference>
<gene>
    <name evidence="4" type="ORF">CTEN210_12229</name>
</gene>
<dbReference type="Pfam" id="PF01569">
    <property type="entry name" value="PAP2"/>
    <property type="match status" value="1"/>
</dbReference>
<organism evidence="4 5">
    <name type="scientific">Chaetoceros tenuissimus</name>
    <dbReference type="NCBI Taxonomy" id="426638"/>
    <lineage>
        <taxon>Eukaryota</taxon>
        <taxon>Sar</taxon>
        <taxon>Stramenopiles</taxon>
        <taxon>Ochrophyta</taxon>
        <taxon>Bacillariophyta</taxon>
        <taxon>Coscinodiscophyceae</taxon>
        <taxon>Chaetocerotophycidae</taxon>
        <taxon>Chaetocerotales</taxon>
        <taxon>Chaetocerotaceae</taxon>
        <taxon>Chaetoceros</taxon>
    </lineage>
</organism>
<name>A0AAD3D138_9STRA</name>
<reference evidence="4 5" key="1">
    <citation type="journal article" date="2021" name="Sci. Rep.">
        <title>The genome of the diatom Chaetoceros tenuissimus carries an ancient integrated fragment of an extant virus.</title>
        <authorList>
            <person name="Hongo Y."/>
            <person name="Kimura K."/>
            <person name="Takaki Y."/>
            <person name="Yoshida Y."/>
            <person name="Baba S."/>
            <person name="Kobayashi G."/>
            <person name="Nagasaki K."/>
            <person name="Hano T."/>
            <person name="Tomaru Y."/>
        </authorList>
    </citation>
    <scope>NUCLEOTIDE SEQUENCE [LARGE SCALE GENOMIC DNA]</scope>
    <source>
        <strain evidence="4 5">NIES-3715</strain>
    </source>
</reference>
<keyword evidence="2" id="KW-0732">Signal</keyword>
<dbReference type="InterPro" id="IPR036938">
    <property type="entry name" value="PAP2/HPO_sf"/>
</dbReference>
<dbReference type="Gene3D" id="1.10.606.10">
    <property type="entry name" value="Vanadium-containing Chloroperoxidase, domain 2"/>
    <property type="match status" value="1"/>
</dbReference>
<evidence type="ECO:0000256" key="1">
    <source>
        <dbReference type="SAM" id="MobiDB-lite"/>
    </source>
</evidence>
<dbReference type="Proteomes" id="UP001054902">
    <property type="component" value="Unassembled WGS sequence"/>
</dbReference>
<feature type="signal peptide" evidence="2">
    <location>
        <begin position="1"/>
        <end position="20"/>
    </location>
</feature>
<feature type="domain" description="Phosphatidic acid phosphatase type 2/haloperoxidase" evidence="3">
    <location>
        <begin position="235"/>
        <end position="351"/>
    </location>
</feature>